<dbReference type="OrthoDB" id="98874at2"/>
<feature type="domain" description="Transglutaminase-like" evidence="1">
    <location>
        <begin position="303"/>
        <end position="373"/>
    </location>
</feature>
<keyword evidence="3" id="KW-1185">Reference proteome</keyword>
<proteinExistence type="predicted"/>
<name>A0A0X8G4M6_9FLAO</name>
<reference evidence="3" key="1">
    <citation type="submission" date="2015-12" db="EMBL/GenBank/DDBJ databases">
        <title>Complete genome sequence of Lutibacter profundus strain LP1.</title>
        <authorList>
            <person name="Wissuwa J."/>
            <person name="Le Moine Bauer S."/>
            <person name="Stokke R."/>
            <person name="Dahle H."/>
            <person name="Steen I.H."/>
        </authorList>
    </citation>
    <scope>NUCLEOTIDE SEQUENCE [LARGE SCALE GENOMIC DNA]</scope>
    <source>
        <strain evidence="3">LP1</strain>
    </source>
</reference>
<reference evidence="2 3" key="2">
    <citation type="journal article" date="2016" name="Int. J. Syst. Evol. Microbiol.">
        <title>Lutibacter profundi sp. nov., isolated from a deep-sea hydrothermal system on the Arctic Mid-Ocean Ridge and emended description of the genus Lutibacter.</title>
        <authorList>
            <person name="Le Moine Bauer S."/>
            <person name="Roalkvam I."/>
            <person name="Steen I.H."/>
            <person name="Dahle H."/>
        </authorList>
    </citation>
    <scope>NUCLEOTIDE SEQUENCE [LARGE SCALE GENOMIC DNA]</scope>
    <source>
        <strain evidence="2 3">LP1</strain>
    </source>
</reference>
<dbReference type="Pfam" id="PF01841">
    <property type="entry name" value="Transglut_core"/>
    <property type="match status" value="1"/>
</dbReference>
<dbReference type="KEGG" id="lut:Lupro_01375"/>
<dbReference type="PATRIC" id="fig|1622118.3.peg.281"/>
<protein>
    <recommendedName>
        <fullName evidence="1">Transglutaminase-like domain-containing protein</fullName>
    </recommendedName>
</protein>
<dbReference type="STRING" id="1622118.Lupro_01375"/>
<dbReference type="Gene3D" id="3.10.620.30">
    <property type="match status" value="1"/>
</dbReference>
<organism evidence="2 3">
    <name type="scientific">Lutibacter profundi</name>
    <dbReference type="NCBI Taxonomy" id="1622118"/>
    <lineage>
        <taxon>Bacteria</taxon>
        <taxon>Pseudomonadati</taxon>
        <taxon>Bacteroidota</taxon>
        <taxon>Flavobacteriia</taxon>
        <taxon>Flavobacteriales</taxon>
        <taxon>Flavobacteriaceae</taxon>
        <taxon>Lutibacter</taxon>
    </lineage>
</organism>
<dbReference type="AlphaFoldDB" id="A0A0X8G4M6"/>
<dbReference type="Gene3D" id="2.60.40.3140">
    <property type="match status" value="1"/>
</dbReference>
<evidence type="ECO:0000313" key="2">
    <source>
        <dbReference type="EMBL" id="AMC09989.1"/>
    </source>
</evidence>
<dbReference type="Proteomes" id="UP000059672">
    <property type="component" value="Chromosome"/>
</dbReference>
<accession>A0A0X8G4M6</accession>
<sequence length="650" mass="75761">MKKKIILLIISLNCLFTYSQKKYTFGKLTTKELALKTYKLDTTANAVVLFESANTTFKVGVHNVIVSTSFYKKIKIFNKEGFKYATFSIPLYNDKSDKEYVKDVKAITHNNFNKTFLKKSQIFEERVNDRWREVKFTMPNLKKGSIIEVMYTVNTPFKFNLTGWEFQSDIPKKYSQYSALIPGNYIYNRSLTGYLKLSVNDAQVVRRCFSVPRYTTPSNCEKVLYAMENIPAFEEEEYMTAKENFLSKIKFELSSTSWFDGTKKKYTSTWKAVDREFKTDKNIGGQFKKTSFFKNKIPKEINLLSSDLEKAKAIYIFIQKHYTWNQKYSIFKNVNVKKAYENKVGNIGEINISLINALKFVGIKTELVLLSTRSNGFPTKLHPIISDFNYIIAKVNIGDSYYFLDATNKLLPFGMLPFKCLNHFGRVMDFKNESYWIDIVPSKGSKTKLYVGLTLNEDGTIIGKLRKVKFWYDALNRRKSIENKSEDDIISNFEDNYNNLEVTNYTIENKTTINKPLIETFEVIIENFDNSKTYFFNPYFGEKFTRNPFNQKDRLYPVDFGYTRTYSANVILNIPKNYKIHTFPKSKSVKLPENGGSFIFLVKSTSDSFILSSSVKISKPTFFNFEYKPLKDFFNIIVNTQKIPLEIKKL</sequence>
<evidence type="ECO:0000313" key="3">
    <source>
        <dbReference type="Proteomes" id="UP000059672"/>
    </source>
</evidence>
<dbReference type="Gene3D" id="2.60.120.1130">
    <property type="match status" value="1"/>
</dbReference>
<gene>
    <name evidence="2" type="ORF">Lupro_01375</name>
</gene>
<dbReference type="InterPro" id="IPR002931">
    <property type="entry name" value="Transglutaminase-like"/>
</dbReference>
<evidence type="ECO:0000259" key="1">
    <source>
        <dbReference type="Pfam" id="PF01841"/>
    </source>
</evidence>
<dbReference type="EMBL" id="CP013355">
    <property type="protein sequence ID" value="AMC09989.1"/>
    <property type="molecule type" value="Genomic_DNA"/>
</dbReference>
<dbReference type="RefSeq" id="WP_068205707.1">
    <property type="nucleotide sequence ID" value="NZ_CP013355.1"/>
</dbReference>